<evidence type="ECO:0000313" key="1">
    <source>
        <dbReference type="EMBL" id="KAF4431410.1"/>
    </source>
</evidence>
<reference evidence="1 2" key="1">
    <citation type="submission" date="2020-01" db="EMBL/GenBank/DDBJ databases">
        <title>Identification and distribution of gene clusters putatively required for synthesis of sphingolipid metabolism inhibitors in phylogenetically diverse species of the filamentous fungus Fusarium.</title>
        <authorList>
            <person name="Kim H.-S."/>
            <person name="Busman M."/>
            <person name="Brown D.W."/>
            <person name="Divon H."/>
            <person name="Uhlig S."/>
            <person name="Proctor R.H."/>
        </authorList>
    </citation>
    <scope>NUCLEOTIDE SEQUENCE [LARGE SCALE GENOMIC DNA]</scope>
    <source>
        <strain evidence="1 2">NRRL 13308</strain>
    </source>
</reference>
<organism evidence="1 2">
    <name type="scientific">Fusarium acutatum</name>
    <dbReference type="NCBI Taxonomy" id="78861"/>
    <lineage>
        <taxon>Eukaryota</taxon>
        <taxon>Fungi</taxon>
        <taxon>Dikarya</taxon>
        <taxon>Ascomycota</taxon>
        <taxon>Pezizomycotina</taxon>
        <taxon>Sordariomycetes</taxon>
        <taxon>Hypocreomycetidae</taxon>
        <taxon>Hypocreales</taxon>
        <taxon>Nectriaceae</taxon>
        <taxon>Fusarium</taxon>
        <taxon>Fusarium fujikuroi species complex</taxon>
    </lineage>
</organism>
<comment type="caution">
    <text evidence="1">The sequence shown here is derived from an EMBL/GenBank/DDBJ whole genome shotgun (WGS) entry which is preliminary data.</text>
</comment>
<dbReference type="AlphaFoldDB" id="A0A8H4JLS8"/>
<name>A0A8H4JLS8_9HYPO</name>
<proteinExistence type="predicted"/>
<sequence>MSPGQARLGQLPGRADDALCEFGEAIISTRYPGDLIYDAGEDLLEEYKGWTVAACLLIVIYSEWSEETELSRLEHWVERFSKKENDFDTPQVAEYFGWALSYVPAPPSLQRLEVRHLYWYRDVEDTTDHEKPYGYTNVLGIVFSLLDVKFRPYILYTLYIGGFLNTLYRDDRESIHWAYDASNPVHSCFSTTLIAKKMLRSMRTRSSSEVRTGLSALEATIAWGDSWDSVMELLILASGKFIPARLRQIVAEYIICHAHITIGDIHDALASAKCGFCVDYGPLFEKDWARQD</sequence>
<protein>
    <submittedName>
        <fullName evidence="1">Uncharacterized protein</fullName>
    </submittedName>
</protein>
<evidence type="ECO:0000313" key="2">
    <source>
        <dbReference type="Proteomes" id="UP000536711"/>
    </source>
</evidence>
<gene>
    <name evidence="1" type="ORF">FACUT_8661</name>
</gene>
<dbReference type="EMBL" id="JAADJF010000244">
    <property type="protein sequence ID" value="KAF4431410.1"/>
    <property type="molecule type" value="Genomic_DNA"/>
</dbReference>
<dbReference type="Proteomes" id="UP000536711">
    <property type="component" value="Unassembled WGS sequence"/>
</dbReference>
<accession>A0A8H4JLS8</accession>
<keyword evidence="2" id="KW-1185">Reference proteome</keyword>
<dbReference type="OrthoDB" id="10391020at2759"/>